<dbReference type="Pfam" id="PF12661">
    <property type="entry name" value="hEGF"/>
    <property type="match status" value="2"/>
</dbReference>
<dbReference type="SUPFAM" id="SSF57196">
    <property type="entry name" value="EGF/Laminin"/>
    <property type="match status" value="4"/>
</dbReference>
<feature type="compositionally biased region" description="Low complexity" evidence="8">
    <location>
        <begin position="1029"/>
        <end position="1038"/>
    </location>
</feature>
<dbReference type="InterPro" id="IPR013032">
    <property type="entry name" value="EGF-like_CS"/>
</dbReference>
<feature type="domain" description="CUB" evidence="11">
    <location>
        <begin position="213"/>
        <end position="326"/>
    </location>
</feature>
<keyword evidence="9" id="KW-0472">Membrane</keyword>
<keyword evidence="4" id="KW-0677">Repeat</keyword>
<keyword evidence="3 10" id="KW-0732">Signal</keyword>
<dbReference type="SMART" id="SM00179">
    <property type="entry name" value="EGF_CA"/>
    <property type="match status" value="4"/>
</dbReference>
<evidence type="ECO:0000256" key="10">
    <source>
        <dbReference type="SAM" id="SignalP"/>
    </source>
</evidence>
<feature type="compositionally biased region" description="Low complexity" evidence="8">
    <location>
        <begin position="1063"/>
        <end position="1076"/>
    </location>
</feature>
<name>A0A8S4MXD7_OWEFU</name>
<dbReference type="PROSITE" id="PS01180">
    <property type="entry name" value="CUB"/>
    <property type="match status" value="4"/>
</dbReference>
<feature type="domain" description="CUB" evidence="11">
    <location>
        <begin position="737"/>
        <end position="857"/>
    </location>
</feature>
<dbReference type="SMART" id="SM00042">
    <property type="entry name" value="CUB"/>
    <property type="match status" value="6"/>
</dbReference>
<evidence type="ECO:0000259" key="11">
    <source>
        <dbReference type="PROSITE" id="PS01180"/>
    </source>
</evidence>
<dbReference type="AlphaFoldDB" id="A0A8S4MXD7"/>
<feature type="domain" description="EGF-like" evidence="12">
    <location>
        <begin position="865"/>
        <end position="901"/>
    </location>
</feature>
<feature type="compositionally biased region" description="Pro residues" evidence="8">
    <location>
        <begin position="1053"/>
        <end position="1062"/>
    </location>
</feature>
<dbReference type="SMART" id="SM00181">
    <property type="entry name" value="EGF"/>
    <property type="match status" value="4"/>
</dbReference>
<dbReference type="PROSITE" id="PS00022">
    <property type="entry name" value="EGF_1"/>
    <property type="match status" value="4"/>
</dbReference>
<dbReference type="InterPro" id="IPR035914">
    <property type="entry name" value="Sperma_CUB_dom_sf"/>
</dbReference>
<dbReference type="GO" id="GO:0005509">
    <property type="term" value="F:calcium ion binding"/>
    <property type="evidence" value="ECO:0007669"/>
    <property type="project" value="InterPro"/>
</dbReference>
<evidence type="ECO:0000313" key="14">
    <source>
        <dbReference type="Proteomes" id="UP000749559"/>
    </source>
</evidence>
<feature type="domain" description="CUB" evidence="11">
    <location>
        <begin position="379"/>
        <end position="497"/>
    </location>
</feature>
<dbReference type="InterPro" id="IPR000859">
    <property type="entry name" value="CUB_dom"/>
</dbReference>
<evidence type="ECO:0000259" key="12">
    <source>
        <dbReference type="PROSITE" id="PS50026"/>
    </source>
</evidence>
<dbReference type="Gene3D" id="2.60.120.290">
    <property type="entry name" value="Spermadhesin, CUB domain"/>
    <property type="match status" value="6"/>
</dbReference>
<keyword evidence="2" id="KW-0645">Protease</keyword>
<keyword evidence="1 7" id="KW-0245">EGF-like domain</keyword>
<sequence>MFRKNLFAAAVVTYFCCVVGSRQKVSLAFNNPENGLFATGDDSVCPQEHNPPAGTITSPNYPQVYDNRVFCDIILMLHNPLRIWKDISITVNAFVTERKHDKLIINGVEYSGNGTSDPGALQVGRTYLFRNNFLWFHMRFVTDGSVQKMGFSIDYTVEDSSENHNITEVCGTVNNRVCGRNGVCHSHVEGFTCVCKPQWSGPRCDQRVVVGDCPITLQPPAGTMTSYNYPGTYPNSFKCQISIRIQDSPNGWNDIFMTVDDFITERCCDRLTINSRTYAGNGSKDTGALQKGQTYKFRSNRRDFMMSFRTDGSVVYKGYSIRYNLQRSPDQGNRVTETCSSRPCQNGGTCHSYRNGPTCLCRTGYSGTMCEYRSDTKGCPFRYRTARVTVQSINYPRPYPSNMHCRYLFDLSRYNRFPWKQIRLYVWYFETEKNRDVLDLNGLQRFSGWGYFDRDSAPENRKWYYLYTQADTFNMTFMTKFIGTRLHPGWAMNFYLYGLQRPPPGGVIIDRLYMDHDDYSVPENTNTVVFDEETGEEVEYEGEPINFGLAPSKPRGQNLYYELQSRACPLYVYAPRGIIQSPGFPRGYTNRLFCDIILYTRNNNQNIWKDITITVQAFMTETKRDRLILNGREYSGNGSDPNARTALQVGRRYLFRNNYIWFHMRFRTDSRNVFPGFRFQYYVTTSKERHNITEFCENNPCGRNGECHSHVEGFVCYCKPGYTGTLCDMVIIVPSTCPKTLNPPTGIMQSDNYPNRYANGILCQYTLNLNNERQAWKDITMTVDGFKTESCCDRLTINGRPYAGDGSVTGSGDRRGMRAMMEGRTYLFRSRDVSFVMNFRTDRSVTYKGFSISYNVRNSASPDGLTESCVNNPCQNSGICHSLDSGPMCICPPKYSGNLCQSIRETFNCPRHYFEPVGIIQSPNWPLPYPRNAICNYYITVDGIQGAYRELLVYVQYFETERRRDVLTINGIQYSGFGYFDDSAMGIIQTYKFFTKGNQFNITFKAGRARDRHPGFSLQYLVQSADTTVTYPPTSPSTRDPGEFTSRATMPPQTRPTEPPQTQPRVTTPRITMPPWTGTPPGTFPPFTGFWTTRPNQQRTPAPRKGNGIGAGGIVGICIAVLIVIGVGGFVGFLFMKKRGLTLGLKQAMKPGFDNAVYGQNEERVNIGNVIATGSRA</sequence>
<evidence type="ECO:0000313" key="13">
    <source>
        <dbReference type="EMBL" id="CAH1772859.1"/>
    </source>
</evidence>
<protein>
    <recommendedName>
        <fullName evidence="15">Cubilin</fullName>
    </recommendedName>
</protein>
<organism evidence="13 14">
    <name type="scientific">Owenia fusiformis</name>
    <name type="common">Polychaete worm</name>
    <dbReference type="NCBI Taxonomy" id="6347"/>
    <lineage>
        <taxon>Eukaryota</taxon>
        <taxon>Metazoa</taxon>
        <taxon>Spiralia</taxon>
        <taxon>Lophotrochozoa</taxon>
        <taxon>Annelida</taxon>
        <taxon>Polychaeta</taxon>
        <taxon>Sedentaria</taxon>
        <taxon>Canalipalpata</taxon>
        <taxon>Sabellida</taxon>
        <taxon>Oweniida</taxon>
        <taxon>Oweniidae</taxon>
        <taxon>Owenia</taxon>
    </lineage>
</organism>
<dbReference type="GO" id="GO:0004252">
    <property type="term" value="F:serine-type endopeptidase activity"/>
    <property type="evidence" value="ECO:0007669"/>
    <property type="project" value="TreeGrafter"/>
</dbReference>
<dbReference type="GO" id="GO:0006508">
    <property type="term" value="P:proteolysis"/>
    <property type="evidence" value="ECO:0007669"/>
    <property type="project" value="UniProtKB-KW"/>
</dbReference>
<feature type="disulfide bond" evidence="7">
    <location>
        <begin position="195"/>
        <end position="204"/>
    </location>
</feature>
<feature type="signal peptide" evidence="10">
    <location>
        <begin position="1"/>
        <end position="21"/>
    </location>
</feature>
<feature type="domain" description="EGF-like" evidence="12">
    <location>
        <begin position="335"/>
        <end position="371"/>
    </location>
</feature>
<evidence type="ECO:0000256" key="8">
    <source>
        <dbReference type="SAM" id="MobiDB-lite"/>
    </source>
</evidence>
<evidence type="ECO:0000256" key="3">
    <source>
        <dbReference type="ARBA" id="ARBA00022729"/>
    </source>
</evidence>
<dbReference type="InterPro" id="IPR000742">
    <property type="entry name" value="EGF"/>
</dbReference>
<feature type="chain" id="PRO_5035807209" description="Cubilin" evidence="10">
    <location>
        <begin position="22"/>
        <end position="1177"/>
    </location>
</feature>
<dbReference type="SUPFAM" id="SSF49854">
    <property type="entry name" value="Spermadhesin, CUB domain"/>
    <property type="match status" value="6"/>
</dbReference>
<dbReference type="Gene3D" id="2.10.25.10">
    <property type="entry name" value="Laminin"/>
    <property type="match status" value="4"/>
</dbReference>
<keyword evidence="14" id="KW-1185">Reference proteome</keyword>
<evidence type="ECO:0000256" key="5">
    <source>
        <dbReference type="ARBA" id="ARBA00022801"/>
    </source>
</evidence>
<dbReference type="FunFam" id="2.10.25.10:FF:000066">
    <property type="entry name" value="FAT atypical cadherin 4"/>
    <property type="match status" value="1"/>
</dbReference>
<comment type="caution">
    <text evidence="13">The sequence shown here is derived from an EMBL/GenBank/DDBJ whole genome shotgun (WGS) entry which is preliminary data.</text>
</comment>
<feature type="transmembrane region" description="Helical" evidence="9">
    <location>
        <begin position="1109"/>
        <end position="1136"/>
    </location>
</feature>
<feature type="domain" description="CUB" evidence="11">
    <location>
        <begin position="909"/>
        <end position="1023"/>
    </location>
</feature>
<reference evidence="13" key="1">
    <citation type="submission" date="2022-03" db="EMBL/GenBank/DDBJ databases">
        <authorList>
            <person name="Martin C."/>
        </authorList>
    </citation>
    <scope>NUCLEOTIDE SEQUENCE</scope>
</reference>
<evidence type="ECO:0000256" key="2">
    <source>
        <dbReference type="ARBA" id="ARBA00022670"/>
    </source>
</evidence>
<dbReference type="CDD" id="cd00041">
    <property type="entry name" value="CUB"/>
    <property type="match status" value="3"/>
</dbReference>
<dbReference type="PROSITE" id="PS50026">
    <property type="entry name" value="EGF_3"/>
    <property type="match status" value="4"/>
</dbReference>
<dbReference type="PANTHER" id="PTHR24255:SF31">
    <property type="entry name" value="CUBILIN-LIKE PROTEIN"/>
    <property type="match status" value="1"/>
</dbReference>
<keyword evidence="9" id="KW-1133">Transmembrane helix</keyword>
<feature type="region of interest" description="Disordered" evidence="8">
    <location>
        <begin position="1029"/>
        <end position="1076"/>
    </location>
</feature>
<dbReference type="InterPro" id="IPR001881">
    <property type="entry name" value="EGF-like_Ca-bd_dom"/>
</dbReference>
<evidence type="ECO:0000256" key="9">
    <source>
        <dbReference type="SAM" id="Phobius"/>
    </source>
</evidence>
<proteinExistence type="predicted"/>
<feature type="disulfide bond" evidence="7">
    <location>
        <begin position="718"/>
        <end position="727"/>
    </location>
</feature>
<dbReference type="Pfam" id="PF00008">
    <property type="entry name" value="EGF"/>
    <property type="match status" value="2"/>
</dbReference>
<evidence type="ECO:0000256" key="4">
    <source>
        <dbReference type="ARBA" id="ARBA00022737"/>
    </source>
</evidence>
<keyword evidence="5" id="KW-0378">Hydrolase</keyword>
<keyword evidence="6 7" id="KW-1015">Disulfide bond</keyword>
<dbReference type="Pfam" id="PF00431">
    <property type="entry name" value="CUB"/>
    <property type="match status" value="4"/>
</dbReference>
<accession>A0A8S4MXD7</accession>
<dbReference type="OrthoDB" id="441660at2759"/>
<dbReference type="CDD" id="cd00054">
    <property type="entry name" value="EGF_CA"/>
    <property type="match status" value="4"/>
</dbReference>
<evidence type="ECO:0000256" key="1">
    <source>
        <dbReference type="ARBA" id="ARBA00022536"/>
    </source>
</evidence>
<feature type="disulfide bond" evidence="7">
    <location>
        <begin position="361"/>
        <end position="370"/>
    </location>
</feature>
<dbReference type="EMBL" id="CAIIXF020000001">
    <property type="protein sequence ID" value="CAH1772859.1"/>
    <property type="molecule type" value="Genomic_DNA"/>
</dbReference>
<dbReference type="PROSITE" id="PS01186">
    <property type="entry name" value="EGF_2"/>
    <property type="match status" value="2"/>
</dbReference>
<evidence type="ECO:0000256" key="7">
    <source>
        <dbReference type="PROSITE-ProRule" id="PRU00076"/>
    </source>
</evidence>
<dbReference type="GO" id="GO:0005615">
    <property type="term" value="C:extracellular space"/>
    <property type="evidence" value="ECO:0007669"/>
    <property type="project" value="TreeGrafter"/>
</dbReference>
<dbReference type="PANTHER" id="PTHR24255">
    <property type="entry name" value="COMPLEMENT COMPONENT 1, S SUBCOMPONENT-RELATED"/>
    <property type="match status" value="1"/>
</dbReference>
<feature type="disulfide bond" evidence="7">
    <location>
        <begin position="891"/>
        <end position="900"/>
    </location>
</feature>
<feature type="domain" description="EGF-like" evidence="12">
    <location>
        <begin position="166"/>
        <end position="205"/>
    </location>
</feature>
<feature type="domain" description="EGF-like" evidence="12">
    <location>
        <begin position="692"/>
        <end position="728"/>
    </location>
</feature>
<evidence type="ECO:0008006" key="15">
    <source>
        <dbReference type="Google" id="ProtNLM"/>
    </source>
</evidence>
<dbReference type="Proteomes" id="UP000749559">
    <property type="component" value="Unassembled WGS sequence"/>
</dbReference>
<evidence type="ECO:0000256" key="6">
    <source>
        <dbReference type="ARBA" id="ARBA00023157"/>
    </source>
</evidence>
<keyword evidence="9" id="KW-0812">Transmembrane</keyword>
<comment type="caution">
    <text evidence="7">Lacks conserved residue(s) required for the propagation of feature annotation.</text>
</comment>
<gene>
    <name evidence="13" type="ORF">OFUS_LOCUS549</name>
</gene>